<dbReference type="NCBIfam" id="TIGR00229">
    <property type="entry name" value="sensory_box"/>
    <property type="match status" value="1"/>
</dbReference>
<dbReference type="Proteomes" id="UP000183642">
    <property type="component" value="Unassembled WGS sequence"/>
</dbReference>
<feature type="domain" description="PAS" evidence="3">
    <location>
        <begin position="10"/>
        <end position="57"/>
    </location>
</feature>
<dbReference type="SUPFAM" id="SSF55781">
    <property type="entry name" value="GAF domain-like"/>
    <property type="match status" value="1"/>
</dbReference>
<dbReference type="GO" id="GO:0016791">
    <property type="term" value="F:phosphatase activity"/>
    <property type="evidence" value="ECO:0007669"/>
    <property type="project" value="TreeGrafter"/>
</dbReference>
<dbReference type="SUPFAM" id="SSF81606">
    <property type="entry name" value="PP2C-like"/>
    <property type="match status" value="1"/>
</dbReference>
<organism evidence="5 6">
    <name type="scientific">Geodermatophilus obscurus</name>
    <dbReference type="NCBI Taxonomy" id="1861"/>
    <lineage>
        <taxon>Bacteria</taxon>
        <taxon>Bacillati</taxon>
        <taxon>Actinomycetota</taxon>
        <taxon>Actinomycetes</taxon>
        <taxon>Geodermatophilales</taxon>
        <taxon>Geodermatophilaceae</taxon>
        <taxon>Geodermatophilus</taxon>
    </lineage>
</organism>
<protein>
    <submittedName>
        <fullName evidence="5">PAS domain S-box-containing protein</fullName>
    </submittedName>
</protein>
<dbReference type="Gene3D" id="3.30.450.40">
    <property type="match status" value="1"/>
</dbReference>
<dbReference type="InterPro" id="IPR000014">
    <property type="entry name" value="PAS"/>
</dbReference>
<dbReference type="SMART" id="SM00091">
    <property type="entry name" value="PAS"/>
    <property type="match status" value="1"/>
</dbReference>
<feature type="domain" description="PPM-type phosphatase" evidence="4">
    <location>
        <begin position="356"/>
        <end position="574"/>
    </location>
</feature>
<dbReference type="PANTHER" id="PTHR43156">
    <property type="entry name" value="STAGE II SPORULATION PROTEIN E-RELATED"/>
    <property type="match status" value="1"/>
</dbReference>
<dbReference type="InterPro" id="IPR052016">
    <property type="entry name" value="Bact_Sigma-Reg"/>
</dbReference>
<sequence length="578" mass="60908">MTETAAARLGPGQMAAALEHLPDGVAVLDGEWTVCYVNPAGAALLGCDASTLVGRNLWTALPELGGTVFHSLLLHARSTGPPGTGTGSPVTWQGFYAPAGRWLTATAVVADGLLHLSFRETGPARAGRRAPAGADDRVTDDDGVTDAGVLERDRDADGDRLRFLAEVSDAMISTLDAGESAAQLAQLVLPRLGDWSMVSLIGDDGRPAAEAHAHTDPARRADLDTYLAGRIRGAGDDSPLVAALLSGEPVQLAIDQALVEPSLSTEAVRAAWDRLEATSCTIVPLRARGETFGALVLMISAGRPAHTEMEIATAVEVARRAAVSLDNARLYSRQLKVAETLQHSLLTPPPQPDELEIAVRYVPAATHMHVGGDWYDAFTQPDGATLLVIGDVVGHNVDAAAAMGQVRSIVRAIAYDRGGSPAQTLARVDEVLAGLAIGSLATVLVARVEQSADQARSGLRTLRWSSAGHLPPVLLRPDGTVRLLDTAAERLLGTGAASPHTDHETLLRPDDTVVFYTDGVVEHGRSGIDDGLTRLTGVLAELVHLPLDELCDQMLTRIVDGRTDDDIAVLVLRCHSRV</sequence>
<dbReference type="Gene3D" id="3.30.450.20">
    <property type="entry name" value="PAS domain"/>
    <property type="match status" value="1"/>
</dbReference>
<proteinExistence type="predicted"/>
<dbReference type="InterPro" id="IPR013656">
    <property type="entry name" value="PAS_4"/>
</dbReference>
<dbReference type="PROSITE" id="PS51746">
    <property type="entry name" value="PPM_2"/>
    <property type="match status" value="1"/>
</dbReference>
<evidence type="ECO:0000313" key="6">
    <source>
        <dbReference type="Proteomes" id="UP000183642"/>
    </source>
</evidence>
<dbReference type="PROSITE" id="PS50112">
    <property type="entry name" value="PAS"/>
    <property type="match status" value="1"/>
</dbReference>
<evidence type="ECO:0000256" key="1">
    <source>
        <dbReference type="ARBA" id="ARBA00022801"/>
    </source>
</evidence>
<dbReference type="Pfam" id="PF01590">
    <property type="entry name" value="GAF"/>
    <property type="match status" value="1"/>
</dbReference>
<dbReference type="CDD" id="cd00130">
    <property type="entry name" value="PAS"/>
    <property type="match status" value="1"/>
</dbReference>
<evidence type="ECO:0000256" key="2">
    <source>
        <dbReference type="SAM" id="MobiDB-lite"/>
    </source>
</evidence>
<dbReference type="RefSeq" id="WP_075013446.1">
    <property type="nucleotide sequence ID" value="NZ_FOWE01000004.1"/>
</dbReference>
<dbReference type="InterPro" id="IPR036457">
    <property type="entry name" value="PPM-type-like_dom_sf"/>
</dbReference>
<feature type="region of interest" description="Disordered" evidence="2">
    <location>
        <begin position="125"/>
        <end position="147"/>
    </location>
</feature>
<dbReference type="EMBL" id="FOWE01000004">
    <property type="protein sequence ID" value="SFO21768.1"/>
    <property type="molecule type" value="Genomic_DNA"/>
</dbReference>
<accession>A0A1I5FDC4</accession>
<reference evidence="6" key="1">
    <citation type="submission" date="2016-10" db="EMBL/GenBank/DDBJ databases">
        <authorList>
            <person name="Varghese N."/>
            <person name="Submissions S."/>
        </authorList>
    </citation>
    <scope>NUCLEOTIDE SEQUENCE [LARGE SCALE GENOMIC DNA]</scope>
    <source>
        <strain evidence="6">DSM 43161</strain>
    </source>
</reference>
<dbReference type="SMART" id="SM00331">
    <property type="entry name" value="PP2C_SIG"/>
    <property type="match status" value="1"/>
</dbReference>
<evidence type="ECO:0000259" key="4">
    <source>
        <dbReference type="PROSITE" id="PS51746"/>
    </source>
</evidence>
<dbReference type="InterPro" id="IPR029016">
    <property type="entry name" value="GAF-like_dom_sf"/>
</dbReference>
<dbReference type="AlphaFoldDB" id="A0A1I5FDC4"/>
<keyword evidence="1" id="KW-0378">Hydrolase</keyword>
<dbReference type="Pfam" id="PF07228">
    <property type="entry name" value="SpoIIE"/>
    <property type="match status" value="1"/>
</dbReference>
<dbReference type="InterPro" id="IPR003018">
    <property type="entry name" value="GAF"/>
</dbReference>
<dbReference type="InterPro" id="IPR001932">
    <property type="entry name" value="PPM-type_phosphatase-like_dom"/>
</dbReference>
<name>A0A1I5FDC4_9ACTN</name>
<evidence type="ECO:0000259" key="3">
    <source>
        <dbReference type="PROSITE" id="PS50112"/>
    </source>
</evidence>
<dbReference type="Pfam" id="PF08448">
    <property type="entry name" value="PAS_4"/>
    <property type="match status" value="1"/>
</dbReference>
<gene>
    <name evidence="5" type="ORF">SAMN05660359_02119</name>
</gene>
<dbReference type="InterPro" id="IPR035965">
    <property type="entry name" value="PAS-like_dom_sf"/>
</dbReference>
<evidence type="ECO:0000313" key="5">
    <source>
        <dbReference type="EMBL" id="SFO21768.1"/>
    </source>
</evidence>
<dbReference type="PANTHER" id="PTHR43156:SF2">
    <property type="entry name" value="STAGE II SPORULATION PROTEIN E"/>
    <property type="match status" value="1"/>
</dbReference>
<dbReference type="Gene3D" id="3.60.40.10">
    <property type="entry name" value="PPM-type phosphatase domain"/>
    <property type="match status" value="1"/>
</dbReference>
<dbReference type="SUPFAM" id="SSF55785">
    <property type="entry name" value="PYP-like sensor domain (PAS domain)"/>
    <property type="match status" value="1"/>
</dbReference>
<keyword evidence="6" id="KW-1185">Reference proteome</keyword>